<dbReference type="PROSITE" id="PS51257">
    <property type="entry name" value="PROKAR_LIPOPROTEIN"/>
    <property type="match status" value="1"/>
</dbReference>
<reference evidence="2 3" key="1">
    <citation type="submission" date="2018-07" db="EMBL/GenBank/DDBJ databases">
        <title>Genomic Encyclopedia of Type Strains, Phase III (KMG-III): the genomes of soil and plant-associated and newly described type strains.</title>
        <authorList>
            <person name="Whitman W."/>
        </authorList>
    </citation>
    <scope>NUCLEOTIDE SEQUENCE [LARGE SCALE GENOMIC DNA]</scope>
    <source>
        <strain evidence="2 3">CECT 7946</strain>
    </source>
</reference>
<organism evidence="2 3">
    <name type="scientific">Winogradskyella eximia</name>
    <dbReference type="NCBI Taxonomy" id="262006"/>
    <lineage>
        <taxon>Bacteria</taxon>
        <taxon>Pseudomonadati</taxon>
        <taxon>Bacteroidota</taxon>
        <taxon>Flavobacteriia</taxon>
        <taxon>Flavobacteriales</taxon>
        <taxon>Flavobacteriaceae</taxon>
        <taxon>Winogradskyella</taxon>
    </lineage>
</organism>
<evidence type="ECO:0000313" key="3">
    <source>
        <dbReference type="Proteomes" id="UP000256980"/>
    </source>
</evidence>
<dbReference type="NCBIfam" id="TIGR03511">
    <property type="entry name" value="GldH_lipo"/>
    <property type="match status" value="1"/>
</dbReference>
<keyword evidence="3" id="KW-1185">Reference proteome</keyword>
<evidence type="ECO:0000256" key="1">
    <source>
        <dbReference type="SAM" id="SignalP"/>
    </source>
</evidence>
<evidence type="ECO:0000313" key="2">
    <source>
        <dbReference type="EMBL" id="RED46445.1"/>
    </source>
</evidence>
<dbReference type="EMBL" id="QRDV01000001">
    <property type="protein sequence ID" value="RED46445.1"/>
    <property type="molecule type" value="Genomic_DNA"/>
</dbReference>
<feature type="chain" id="PRO_5017782801" evidence="1">
    <location>
        <begin position="26"/>
        <end position="167"/>
    </location>
</feature>
<dbReference type="InterPro" id="IPR020018">
    <property type="entry name" value="Motility-assoc_lipoprot_GldH"/>
</dbReference>
<dbReference type="RefSeq" id="WP_115816407.1">
    <property type="nucleotide sequence ID" value="NZ_CANKZP010000001.1"/>
</dbReference>
<protein>
    <submittedName>
        <fullName evidence="2">Protein involved in gliding motility GldH</fullName>
    </submittedName>
</protein>
<dbReference type="AlphaFoldDB" id="A0A3D9HAD0"/>
<dbReference type="Pfam" id="PF14109">
    <property type="entry name" value="GldH_lipo"/>
    <property type="match status" value="1"/>
</dbReference>
<comment type="caution">
    <text evidence="2">The sequence shown here is derived from an EMBL/GenBank/DDBJ whole genome shotgun (WGS) entry which is preliminary data.</text>
</comment>
<keyword evidence="1" id="KW-0732">Signal</keyword>
<dbReference type="OrthoDB" id="982482at2"/>
<gene>
    <name evidence="2" type="ORF">DFQ10_101215</name>
</gene>
<name>A0A3D9HAD0_9FLAO</name>
<dbReference type="Proteomes" id="UP000256980">
    <property type="component" value="Unassembled WGS sequence"/>
</dbReference>
<feature type="signal peptide" evidence="1">
    <location>
        <begin position="1"/>
        <end position="25"/>
    </location>
</feature>
<accession>A0A3D9HAD0</accession>
<proteinExistence type="predicted"/>
<sequence length="167" mass="19114">MLRKTKGLFLVVISCFLITSCDSDAIFDQYKSVPNQWHKDSIVSFNFKAPDTIQNYNLYVNLRNTDAYKFSNLFLIVELNYPNGKAVKDTLEYKMAAPNGELLGTGFSDLKENKLWFRGYKEPFKFNEEGDYSVAIQHAMRNNGDVDGVENLQGITDIGFRVEQAQK</sequence>